<dbReference type="RefSeq" id="WP_142613819.1">
    <property type="nucleotide sequence ID" value="NZ_VIJZ01000008.1"/>
</dbReference>
<dbReference type="Proteomes" id="UP000319219">
    <property type="component" value="Unassembled WGS sequence"/>
</dbReference>
<dbReference type="EMBL" id="VIJZ01000008">
    <property type="protein sequence ID" value="TQR97304.1"/>
    <property type="molecule type" value="Genomic_DNA"/>
</dbReference>
<comment type="caution">
    <text evidence="1">The sequence shown here is derived from an EMBL/GenBank/DDBJ whole genome shotgun (WGS) entry which is preliminary data.</text>
</comment>
<keyword evidence="2" id="KW-1185">Reference proteome</keyword>
<protein>
    <recommendedName>
        <fullName evidence="3">Tail fiber domain-containing protein</fullName>
    </recommendedName>
</protein>
<evidence type="ECO:0008006" key="3">
    <source>
        <dbReference type="Google" id="ProtNLM"/>
    </source>
</evidence>
<gene>
    <name evidence="1" type="ORF">FKV70_18915</name>
</gene>
<evidence type="ECO:0000313" key="2">
    <source>
        <dbReference type="Proteomes" id="UP000319219"/>
    </source>
</evidence>
<name>A0ABY3B1A5_9BACL</name>
<organism evidence="1 2">
    <name type="scientific">Paenibacillus ottowii</name>
    <dbReference type="NCBI Taxonomy" id="2315729"/>
    <lineage>
        <taxon>Bacteria</taxon>
        <taxon>Bacillati</taxon>
        <taxon>Bacillota</taxon>
        <taxon>Bacilli</taxon>
        <taxon>Bacillales</taxon>
        <taxon>Paenibacillaceae</taxon>
        <taxon>Paenibacillus</taxon>
    </lineage>
</organism>
<evidence type="ECO:0000313" key="1">
    <source>
        <dbReference type="EMBL" id="TQR97304.1"/>
    </source>
</evidence>
<accession>A0ABY3B1A5</accession>
<reference evidence="1 2" key="1">
    <citation type="submission" date="2019-07" db="EMBL/GenBank/DDBJ databases">
        <title>Paenibacillus ottowii sp. nov. isolated from a fermentation system processing bovine manure.</title>
        <authorList>
            <person name="Velazquez L.F."/>
            <person name="Rajbanshi S."/>
            <person name="Guan S."/>
            <person name="Hinchee M."/>
            <person name="Welsh A."/>
        </authorList>
    </citation>
    <scope>NUCLEOTIDE SEQUENCE [LARGE SCALE GENOMIC DNA]</scope>
    <source>
        <strain evidence="1 2">MS2379</strain>
    </source>
</reference>
<sequence length="517" mass="56550">MATTNKNNFGVRQALNNKGVNNSRIGYSNGYVTVDGKNFLKPGSVANGSAMSTQQNFNSAWQGMSPTKPVSVPTVAKASPMVQAANNVRNNMTTSTFTPPTPRLEQTLNSLSGLANTQAAKLPEFKYDPDSDPAYQAALREAQANLATAQRNTNAGLRATGQGKSSYSETLANQLANRSMESIANTTLPQMMQQAYGRFIDKANYDQSAAQQQAQQLANLYGLQYQQDVTKPMAEAQLTGNYMPAEARQAINDILTFKNQAETKGTTAQQRADLSAQADNRRKILESLGINSAAYGANVNANNAAQNASTGFRTLQGQQQDLQRKESNLNAANVVSQMTGRAVTPQDDWQGLNRQANNPNTPLTLQAQQQQFNNSLAARQQEFNEGQQSWENQFNQAKFDEDVRQFGLNYAIDQQRTAIQQDGNTIDWLKYGDSLNGTTAKYSGASVNQVIDGIRQQYADPTTKKIPTDEKTQELIYQQVVAMNLPDGQDDQAMLMSGLSRDTIKKLDQKYGIASGN</sequence>
<proteinExistence type="predicted"/>